<organism evidence="1 2">
    <name type="scientific">Pseudomonas glycinae</name>
    <dbReference type="NCBI Taxonomy" id="1785145"/>
    <lineage>
        <taxon>Bacteria</taxon>
        <taxon>Pseudomonadati</taxon>
        <taxon>Pseudomonadota</taxon>
        <taxon>Gammaproteobacteria</taxon>
        <taxon>Pseudomonadales</taxon>
        <taxon>Pseudomonadaceae</taxon>
        <taxon>Pseudomonas</taxon>
    </lineage>
</organism>
<protein>
    <submittedName>
        <fullName evidence="1">Uncharacterized protein</fullName>
    </submittedName>
</protein>
<reference evidence="1" key="1">
    <citation type="submission" date="2017-12" db="EMBL/GenBank/DDBJ databases">
        <title>Pseudomonas sp. MS586 complete sequence.</title>
        <authorList>
            <person name="Lu S."/>
            <person name="Deng P."/>
        </authorList>
    </citation>
    <scope>NUCLEOTIDE SEQUENCE</scope>
    <source>
        <strain evidence="1">MS586</strain>
    </source>
</reference>
<gene>
    <name evidence="1" type="ORF">AWU82_28620</name>
</gene>
<name>A0ABM6QHK3_9PSED</name>
<proteinExistence type="predicted"/>
<dbReference type="Proteomes" id="UP000075187">
    <property type="component" value="Chromosome"/>
</dbReference>
<accession>A0ABM6QHK3</accession>
<dbReference type="EMBL" id="CP014205">
    <property type="protein sequence ID" value="AUG97435.1"/>
    <property type="molecule type" value="Genomic_DNA"/>
</dbReference>
<evidence type="ECO:0000313" key="1">
    <source>
        <dbReference type="EMBL" id="AUG97435.1"/>
    </source>
</evidence>
<evidence type="ECO:0000313" key="2">
    <source>
        <dbReference type="Proteomes" id="UP000075187"/>
    </source>
</evidence>
<keyword evidence="2" id="KW-1185">Reference proteome</keyword>
<sequence length="89" mass="10176">MSPSETAKFLMEILEGKLPSTVLNRVLEADPGMDKYELANVFLTRFDRLDSKVLPAIWHWKSVRSIRGMSDEQFDVTVLALMRSAGYRV</sequence>